<dbReference type="Pfam" id="PF08281">
    <property type="entry name" value="Sigma70_r4_2"/>
    <property type="match status" value="1"/>
</dbReference>
<evidence type="ECO:0000256" key="2">
    <source>
        <dbReference type="ARBA" id="ARBA00023015"/>
    </source>
</evidence>
<dbReference type="GO" id="GO:0016987">
    <property type="term" value="F:sigma factor activity"/>
    <property type="evidence" value="ECO:0007669"/>
    <property type="project" value="UniProtKB-KW"/>
</dbReference>
<dbReference type="Proteomes" id="UP001221302">
    <property type="component" value="Unassembled WGS sequence"/>
</dbReference>
<evidence type="ECO:0000313" key="9">
    <source>
        <dbReference type="Proteomes" id="UP001221302"/>
    </source>
</evidence>
<accession>A0AAE3P314</accession>
<evidence type="ECO:0000256" key="5">
    <source>
        <dbReference type="NCBIfam" id="TIGR02959"/>
    </source>
</evidence>
<keyword evidence="9" id="KW-1185">Reference proteome</keyword>
<keyword evidence="4" id="KW-0804">Transcription</keyword>
<evidence type="ECO:0000256" key="1">
    <source>
        <dbReference type="ARBA" id="ARBA00010641"/>
    </source>
</evidence>
<keyword evidence="2" id="KW-0805">Transcription regulation</keyword>
<name>A0AAE3P314_9BACT</name>
<dbReference type="Gene3D" id="1.10.1740.10">
    <property type="match status" value="1"/>
</dbReference>
<dbReference type="SUPFAM" id="SSF88946">
    <property type="entry name" value="Sigma2 domain of RNA polymerase sigma factors"/>
    <property type="match status" value="1"/>
</dbReference>
<comment type="caution">
    <text evidence="8">The sequence shown here is derived from an EMBL/GenBank/DDBJ whole genome shotgun (WGS) entry which is preliminary data.</text>
</comment>
<reference evidence="8" key="1">
    <citation type="submission" date="2023-03" db="EMBL/GenBank/DDBJ databases">
        <title>Stygiobacter electus gen. nov., sp. nov., facultatively anaerobic thermotolerant bacterium of the class Ignavibacteria from a well of Yessentuki mineral water deposit.</title>
        <authorList>
            <person name="Podosokorskaya O.A."/>
            <person name="Elcheninov A.G."/>
            <person name="Petrova N.F."/>
            <person name="Zavarzina D.G."/>
            <person name="Kublanov I.V."/>
            <person name="Merkel A.Y."/>
        </authorList>
    </citation>
    <scope>NUCLEOTIDE SEQUENCE</scope>
    <source>
        <strain evidence="8">09-Me</strain>
    </source>
</reference>
<dbReference type="Gene3D" id="1.10.10.10">
    <property type="entry name" value="Winged helix-like DNA-binding domain superfamily/Winged helix DNA-binding domain"/>
    <property type="match status" value="1"/>
</dbReference>
<dbReference type="PANTHER" id="PTHR43133:SF62">
    <property type="entry name" value="RNA POLYMERASE SIGMA FACTOR SIGZ"/>
    <property type="match status" value="1"/>
</dbReference>
<evidence type="ECO:0000256" key="4">
    <source>
        <dbReference type="ARBA" id="ARBA00023163"/>
    </source>
</evidence>
<dbReference type="RefSeq" id="WP_321536618.1">
    <property type="nucleotide sequence ID" value="NZ_JARGDL010000019.1"/>
</dbReference>
<comment type="similarity">
    <text evidence="1">Belongs to the sigma-70 factor family. ECF subfamily.</text>
</comment>
<dbReference type="InterPro" id="IPR039425">
    <property type="entry name" value="RNA_pol_sigma-70-like"/>
</dbReference>
<dbReference type="InterPro" id="IPR014304">
    <property type="entry name" value="RNA_pol_sigma-Z"/>
</dbReference>
<evidence type="ECO:0000259" key="6">
    <source>
        <dbReference type="Pfam" id="PF04542"/>
    </source>
</evidence>
<sequence length="183" mass="21612">MNQHTEAIWKEFHKKLKQFIILKVRSKDDADDILQEVFIRIHNKIDTLKDNQKLESWIYQITRNVIFDYYRSKKQVIELPESLAEDDSSEDEAAKRISPSLIKMIDELPYIYKEALLLTEYSGMAQKQFAESLGLSLSGAKSRVQRARQQLKQMLLECCHFELDRYGNILDYKEKNKCCKKSN</sequence>
<dbReference type="InterPro" id="IPR013249">
    <property type="entry name" value="RNA_pol_sigma70_r4_t2"/>
</dbReference>
<dbReference type="SUPFAM" id="SSF88659">
    <property type="entry name" value="Sigma3 and sigma4 domains of RNA polymerase sigma factors"/>
    <property type="match status" value="1"/>
</dbReference>
<feature type="domain" description="RNA polymerase sigma factor 70 region 4 type 2" evidence="7">
    <location>
        <begin position="101"/>
        <end position="151"/>
    </location>
</feature>
<dbReference type="Pfam" id="PF04542">
    <property type="entry name" value="Sigma70_r2"/>
    <property type="match status" value="1"/>
</dbReference>
<dbReference type="InterPro" id="IPR007627">
    <property type="entry name" value="RNA_pol_sigma70_r2"/>
</dbReference>
<dbReference type="EMBL" id="JARGDL010000019">
    <property type="protein sequence ID" value="MDF1612847.1"/>
    <property type="molecule type" value="Genomic_DNA"/>
</dbReference>
<dbReference type="NCBIfam" id="NF007215">
    <property type="entry name" value="PRK09637.1"/>
    <property type="match status" value="1"/>
</dbReference>
<evidence type="ECO:0000256" key="3">
    <source>
        <dbReference type="ARBA" id="ARBA00023082"/>
    </source>
</evidence>
<feature type="domain" description="RNA polymerase sigma-70 region 2" evidence="6">
    <location>
        <begin position="11"/>
        <end position="74"/>
    </location>
</feature>
<dbReference type="PANTHER" id="PTHR43133">
    <property type="entry name" value="RNA POLYMERASE ECF-TYPE SIGMA FACTO"/>
    <property type="match status" value="1"/>
</dbReference>
<keyword evidence="3" id="KW-0731">Sigma factor</keyword>
<dbReference type="GO" id="GO:0006352">
    <property type="term" value="P:DNA-templated transcription initiation"/>
    <property type="evidence" value="ECO:0007669"/>
    <property type="project" value="InterPro"/>
</dbReference>
<organism evidence="8 9">
    <name type="scientific">Stygiobacter electus</name>
    <dbReference type="NCBI Taxonomy" id="3032292"/>
    <lineage>
        <taxon>Bacteria</taxon>
        <taxon>Pseudomonadati</taxon>
        <taxon>Ignavibacteriota</taxon>
        <taxon>Ignavibacteria</taxon>
        <taxon>Ignavibacteriales</taxon>
        <taxon>Melioribacteraceae</taxon>
        <taxon>Stygiobacter</taxon>
    </lineage>
</organism>
<dbReference type="GO" id="GO:0003677">
    <property type="term" value="F:DNA binding"/>
    <property type="evidence" value="ECO:0007669"/>
    <property type="project" value="InterPro"/>
</dbReference>
<evidence type="ECO:0000313" key="8">
    <source>
        <dbReference type="EMBL" id="MDF1612847.1"/>
    </source>
</evidence>
<dbReference type="NCBIfam" id="TIGR02937">
    <property type="entry name" value="sigma70-ECF"/>
    <property type="match status" value="1"/>
</dbReference>
<protein>
    <recommendedName>
        <fullName evidence="5">RNA polymerase sigma factor SigZ</fullName>
    </recommendedName>
</protein>
<dbReference type="InterPro" id="IPR036388">
    <property type="entry name" value="WH-like_DNA-bd_sf"/>
</dbReference>
<dbReference type="InterPro" id="IPR014284">
    <property type="entry name" value="RNA_pol_sigma-70_dom"/>
</dbReference>
<dbReference type="InterPro" id="IPR013324">
    <property type="entry name" value="RNA_pol_sigma_r3/r4-like"/>
</dbReference>
<dbReference type="AlphaFoldDB" id="A0AAE3P314"/>
<gene>
    <name evidence="8" type="primary">sigZ</name>
    <name evidence="8" type="ORF">P0M35_11850</name>
</gene>
<dbReference type="NCBIfam" id="TIGR02959">
    <property type="entry name" value="SigZ"/>
    <property type="match status" value="1"/>
</dbReference>
<evidence type="ECO:0000259" key="7">
    <source>
        <dbReference type="Pfam" id="PF08281"/>
    </source>
</evidence>
<proteinExistence type="inferred from homology"/>
<dbReference type="InterPro" id="IPR013325">
    <property type="entry name" value="RNA_pol_sigma_r2"/>
</dbReference>
<dbReference type="CDD" id="cd06171">
    <property type="entry name" value="Sigma70_r4"/>
    <property type="match status" value="1"/>
</dbReference>